<dbReference type="AlphaFoldDB" id="A0A543IWX7"/>
<dbReference type="InterPro" id="IPR017871">
    <property type="entry name" value="ABC_transporter-like_CS"/>
</dbReference>
<feature type="domain" description="ABC transporter" evidence="6">
    <location>
        <begin position="14"/>
        <end position="252"/>
    </location>
</feature>
<dbReference type="Gene3D" id="3.40.50.300">
    <property type="entry name" value="P-loop containing nucleotide triphosphate hydrolases"/>
    <property type="match status" value="1"/>
</dbReference>
<dbReference type="EMBL" id="VFPQ01000001">
    <property type="protein sequence ID" value="TQM75078.1"/>
    <property type="molecule type" value="Genomic_DNA"/>
</dbReference>
<gene>
    <name evidence="7" type="ORF">FHX40_1775</name>
</gene>
<evidence type="ECO:0000313" key="7">
    <source>
        <dbReference type="EMBL" id="TQM75078.1"/>
    </source>
</evidence>
<comment type="caution">
    <text evidence="7">The sequence shown here is derived from an EMBL/GenBank/DDBJ whole genome shotgun (WGS) entry which is preliminary data.</text>
</comment>
<dbReference type="SMART" id="SM00382">
    <property type="entry name" value="AAA"/>
    <property type="match status" value="1"/>
</dbReference>
<protein>
    <submittedName>
        <fullName evidence="7">Amino acid/amide ABC transporter ATP-binding protein 2 (HAAT family)</fullName>
    </submittedName>
</protein>
<dbReference type="InterPro" id="IPR027417">
    <property type="entry name" value="P-loop_NTPase"/>
</dbReference>
<evidence type="ECO:0000256" key="1">
    <source>
        <dbReference type="ARBA" id="ARBA00005417"/>
    </source>
</evidence>
<name>A0A543IWX7_9ACTN</name>
<evidence type="ECO:0000259" key="6">
    <source>
        <dbReference type="PROSITE" id="PS50893"/>
    </source>
</evidence>
<evidence type="ECO:0000256" key="3">
    <source>
        <dbReference type="ARBA" id="ARBA00022741"/>
    </source>
</evidence>
<comment type="similarity">
    <text evidence="1">Belongs to the ABC transporter superfamily.</text>
</comment>
<keyword evidence="2" id="KW-0813">Transport</keyword>
<reference evidence="7 8" key="1">
    <citation type="submission" date="2019-06" db="EMBL/GenBank/DDBJ databases">
        <title>Sequencing the genomes of 1000 actinobacteria strains.</title>
        <authorList>
            <person name="Klenk H.-P."/>
        </authorList>
    </citation>
    <scope>NUCLEOTIDE SEQUENCE [LARGE SCALE GENOMIC DNA]</scope>
    <source>
        <strain evidence="7 8">DSM 43186</strain>
    </source>
</reference>
<dbReference type="PROSITE" id="PS50893">
    <property type="entry name" value="ABC_TRANSPORTER_2"/>
    <property type="match status" value="1"/>
</dbReference>
<dbReference type="InterPro" id="IPR003439">
    <property type="entry name" value="ABC_transporter-like_ATP-bd"/>
</dbReference>
<evidence type="ECO:0000256" key="2">
    <source>
        <dbReference type="ARBA" id="ARBA00022448"/>
    </source>
</evidence>
<dbReference type="Proteomes" id="UP000319213">
    <property type="component" value="Unassembled WGS sequence"/>
</dbReference>
<evidence type="ECO:0000313" key="8">
    <source>
        <dbReference type="Proteomes" id="UP000319213"/>
    </source>
</evidence>
<dbReference type="GO" id="GO:0015658">
    <property type="term" value="F:branched-chain amino acid transmembrane transporter activity"/>
    <property type="evidence" value="ECO:0007669"/>
    <property type="project" value="TreeGrafter"/>
</dbReference>
<dbReference type="GO" id="GO:0016887">
    <property type="term" value="F:ATP hydrolysis activity"/>
    <property type="evidence" value="ECO:0007669"/>
    <property type="project" value="InterPro"/>
</dbReference>
<organism evidence="7 8">
    <name type="scientific">Thermopolyspora flexuosa</name>
    <dbReference type="NCBI Taxonomy" id="103836"/>
    <lineage>
        <taxon>Bacteria</taxon>
        <taxon>Bacillati</taxon>
        <taxon>Actinomycetota</taxon>
        <taxon>Actinomycetes</taxon>
        <taxon>Streptosporangiales</taxon>
        <taxon>Streptosporangiaceae</taxon>
        <taxon>Thermopolyspora</taxon>
    </lineage>
</organism>
<sequence length="268" mass="28951">MTGGETGSQSSEGLVVRDLTVRYGPAITVLRSIDVEVRPRTVVAFLGVNGAGKTTLTRAVTGMLSFHGGSVISGDIRWKGRSIVGLNPRRIVRAGISQVLEGRRIFAELTVDQNLSVGGITKRNDNALKERRDWIYDMFPRLRERQNQMAGYLSGGEQQMLAIGRALMQSPELLVLDEPSLGLAPSIVEHIRDTIAGIREAGTSVLLIEQNATMALSVADYGYILSHGTVTKEGPAKELLADPHIQSFYLGLDEDTGELDAVKHGATA</sequence>
<dbReference type="PANTHER" id="PTHR43820:SF4">
    <property type="entry name" value="HIGH-AFFINITY BRANCHED-CHAIN AMINO ACID TRANSPORT ATP-BINDING PROTEIN LIVF"/>
    <property type="match status" value="1"/>
</dbReference>
<dbReference type="InterPro" id="IPR003593">
    <property type="entry name" value="AAA+_ATPase"/>
</dbReference>
<keyword evidence="5" id="KW-0029">Amino-acid transport</keyword>
<dbReference type="Pfam" id="PF00005">
    <property type="entry name" value="ABC_tran"/>
    <property type="match status" value="1"/>
</dbReference>
<evidence type="ECO:0000256" key="4">
    <source>
        <dbReference type="ARBA" id="ARBA00022840"/>
    </source>
</evidence>
<dbReference type="PANTHER" id="PTHR43820">
    <property type="entry name" value="HIGH-AFFINITY BRANCHED-CHAIN AMINO ACID TRANSPORT ATP-BINDING PROTEIN LIVF"/>
    <property type="match status" value="1"/>
</dbReference>
<evidence type="ECO:0000256" key="5">
    <source>
        <dbReference type="ARBA" id="ARBA00022970"/>
    </source>
</evidence>
<keyword evidence="4 7" id="KW-0067">ATP-binding</keyword>
<dbReference type="CDD" id="cd03224">
    <property type="entry name" value="ABC_TM1139_LivF_branched"/>
    <property type="match status" value="1"/>
</dbReference>
<dbReference type="GO" id="GO:0015807">
    <property type="term" value="P:L-amino acid transport"/>
    <property type="evidence" value="ECO:0007669"/>
    <property type="project" value="TreeGrafter"/>
</dbReference>
<keyword evidence="3" id="KW-0547">Nucleotide-binding</keyword>
<dbReference type="InterPro" id="IPR052156">
    <property type="entry name" value="BCAA_Transport_ATP-bd_LivF"/>
</dbReference>
<dbReference type="GO" id="GO:0005524">
    <property type="term" value="F:ATP binding"/>
    <property type="evidence" value="ECO:0007669"/>
    <property type="project" value="UniProtKB-KW"/>
</dbReference>
<proteinExistence type="inferred from homology"/>
<keyword evidence="8" id="KW-1185">Reference proteome</keyword>
<dbReference type="PROSITE" id="PS00211">
    <property type="entry name" value="ABC_TRANSPORTER_1"/>
    <property type="match status" value="1"/>
</dbReference>
<dbReference type="SUPFAM" id="SSF52540">
    <property type="entry name" value="P-loop containing nucleoside triphosphate hydrolases"/>
    <property type="match status" value="1"/>
</dbReference>
<accession>A0A543IWX7</accession>
<dbReference type="OrthoDB" id="5179231at2"/>